<dbReference type="Proteomes" id="UP000694005">
    <property type="component" value="Chromosome A06"/>
</dbReference>
<evidence type="ECO:0000313" key="1">
    <source>
        <dbReference type="EMBL" id="CAG7871148.1"/>
    </source>
</evidence>
<organism evidence="1 2">
    <name type="scientific">Brassica campestris</name>
    <name type="common">Field mustard</name>
    <dbReference type="NCBI Taxonomy" id="3711"/>
    <lineage>
        <taxon>Eukaryota</taxon>
        <taxon>Viridiplantae</taxon>
        <taxon>Streptophyta</taxon>
        <taxon>Embryophyta</taxon>
        <taxon>Tracheophyta</taxon>
        <taxon>Spermatophyta</taxon>
        <taxon>Magnoliopsida</taxon>
        <taxon>eudicotyledons</taxon>
        <taxon>Gunneridae</taxon>
        <taxon>Pentapetalae</taxon>
        <taxon>rosids</taxon>
        <taxon>malvids</taxon>
        <taxon>Brassicales</taxon>
        <taxon>Brassicaceae</taxon>
        <taxon>Brassiceae</taxon>
        <taxon>Brassica</taxon>
    </lineage>
</organism>
<dbReference type="Gramene" id="A06p33880.2_BraZ1">
    <property type="protein sequence ID" value="A06p33880.2_BraZ1.CDS.1"/>
    <property type="gene ID" value="A06g33880.2_BraZ1"/>
</dbReference>
<name>A0A8D9DD35_BRACM</name>
<gene>
    <name evidence="1" type="ORF">BRAPAZ1V2_A06P33880.2</name>
</gene>
<dbReference type="AlphaFoldDB" id="A0A8D9DD35"/>
<feature type="non-terminal residue" evidence="1">
    <location>
        <position position="52"/>
    </location>
</feature>
<reference evidence="1 2" key="1">
    <citation type="submission" date="2021-07" db="EMBL/GenBank/DDBJ databases">
        <authorList>
            <consortium name="Genoscope - CEA"/>
            <person name="William W."/>
        </authorList>
    </citation>
    <scope>NUCLEOTIDE SEQUENCE [LARGE SCALE GENOMIC DNA]</scope>
</reference>
<protein>
    <submittedName>
        <fullName evidence="1">Uncharacterized protein</fullName>
    </submittedName>
</protein>
<proteinExistence type="predicted"/>
<dbReference type="EMBL" id="LS974622">
    <property type="protein sequence ID" value="CAG7871148.1"/>
    <property type="molecule type" value="Genomic_DNA"/>
</dbReference>
<evidence type="ECO:0000313" key="2">
    <source>
        <dbReference type="Proteomes" id="UP000694005"/>
    </source>
</evidence>
<sequence>MKSQWFGCCHLEQVVQMRSQWFGCCHLEQVVQMRSLLFMKLPVALLVIVLVS</sequence>
<accession>A0A8D9DD35</accession>